<protein>
    <submittedName>
        <fullName evidence="1">Uncharacterized protein</fullName>
    </submittedName>
</protein>
<evidence type="ECO:0000313" key="2">
    <source>
        <dbReference type="Proteomes" id="UP000700732"/>
    </source>
</evidence>
<comment type="caution">
    <text evidence="1">The sequence shown here is derived from an EMBL/GenBank/DDBJ whole genome shotgun (WGS) entry which is preliminary data.</text>
</comment>
<evidence type="ECO:0000313" key="1">
    <source>
        <dbReference type="EMBL" id="MBC3794517.1"/>
    </source>
</evidence>
<sequence length="49" mass="5487">MNLSPPFQTDLVEPILVIPDTTPRNLFPNKGGLAVPRDDAFNFPHQENI</sequence>
<dbReference type="EMBL" id="VFIA01000048">
    <property type="protein sequence ID" value="MBC3794517.1"/>
    <property type="molecule type" value="Genomic_DNA"/>
</dbReference>
<gene>
    <name evidence="1" type="ORF">FH603_5046</name>
</gene>
<name>A0ABR6WEZ9_9BACT</name>
<reference evidence="1 2" key="1">
    <citation type="submission" date="2019-06" db="EMBL/GenBank/DDBJ databases">
        <title>Spirosoma utsteinense sp. nov. isolated from Antarctic ice-free soils.</title>
        <authorList>
            <person name="Tahon G."/>
        </authorList>
    </citation>
    <scope>NUCLEOTIDE SEQUENCE [LARGE SCALE GENOMIC DNA]</scope>
    <source>
        <strain evidence="1 2">LMG 31447</strain>
    </source>
</reference>
<proteinExistence type="predicted"/>
<keyword evidence="2" id="KW-1185">Reference proteome</keyword>
<dbReference type="Proteomes" id="UP000700732">
    <property type="component" value="Unassembled WGS sequence"/>
</dbReference>
<organism evidence="1 2">
    <name type="scientific">Spirosoma utsteinense</name>
    <dbReference type="NCBI Taxonomy" id="2585773"/>
    <lineage>
        <taxon>Bacteria</taxon>
        <taxon>Pseudomonadati</taxon>
        <taxon>Bacteroidota</taxon>
        <taxon>Cytophagia</taxon>
        <taxon>Cytophagales</taxon>
        <taxon>Cytophagaceae</taxon>
        <taxon>Spirosoma</taxon>
    </lineage>
</organism>
<accession>A0ABR6WEZ9</accession>